<dbReference type="GO" id="GO:0016192">
    <property type="term" value="P:vesicle-mediated transport"/>
    <property type="evidence" value="ECO:0007669"/>
    <property type="project" value="UniProtKB-ARBA"/>
</dbReference>
<dbReference type="EMBL" id="JWZT01000019">
    <property type="protein sequence ID" value="KII75171.1"/>
    <property type="molecule type" value="Genomic_DNA"/>
</dbReference>
<evidence type="ECO:0000313" key="9">
    <source>
        <dbReference type="Proteomes" id="UP000031668"/>
    </source>
</evidence>
<keyword evidence="8" id="KW-0675">Receptor</keyword>
<evidence type="ECO:0000313" key="8">
    <source>
        <dbReference type="EMBL" id="KII75171.1"/>
    </source>
</evidence>
<reference evidence="8 9" key="1">
    <citation type="journal article" date="2014" name="Genome Biol. Evol.">
        <title>The genome of the myxosporean Thelohanellus kitauei shows adaptations to nutrient acquisition within its fish host.</title>
        <authorList>
            <person name="Yang Y."/>
            <person name="Xiong J."/>
            <person name="Zhou Z."/>
            <person name="Huo F."/>
            <person name="Miao W."/>
            <person name="Ran C."/>
            <person name="Liu Y."/>
            <person name="Zhang J."/>
            <person name="Feng J."/>
            <person name="Wang M."/>
            <person name="Wang M."/>
            <person name="Wang L."/>
            <person name="Yao B."/>
        </authorList>
    </citation>
    <scope>NUCLEOTIDE SEQUENCE [LARGE SCALE GENOMIC DNA]</scope>
    <source>
        <strain evidence="8">Wuqing</strain>
    </source>
</reference>
<keyword evidence="3" id="KW-0677">Repeat</keyword>
<organism evidence="8 9">
    <name type="scientific">Thelohanellus kitauei</name>
    <name type="common">Myxosporean</name>
    <dbReference type="NCBI Taxonomy" id="669202"/>
    <lineage>
        <taxon>Eukaryota</taxon>
        <taxon>Metazoa</taxon>
        <taxon>Cnidaria</taxon>
        <taxon>Myxozoa</taxon>
        <taxon>Myxosporea</taxon>
        <taxon>Bivalvulida</taxon>
        <taxon>Platysporina</taxon>
        <taxon>Myxobolidae</taxon>
        <taxon>Thelohanellus</taxon>
    </lineage>
</organism>
<accession>A0A0C2N6D6</accession>
<feature type="disulfide bond" evidence="7">
    <location>
        <begin position="339"/>
        <end position="354"/>
    </location>
</feature>
<dbReference type="InterPro" id="IPR002172">
    <property type="entry name" value="LDrepeatLR_classA_rpt"/>
</dbReference>
<dbReference type="CDD" id="cd00112">
    <property type="entry name" value="LDLa"/>
    <property type="match status" value="5"/>
</dbReference>
<gene>
    <name evidence="8" type="ORF">RF11_10466</name>
</gene>
<keyword evidence="9" id="KW-1185">Reference proteome</keyword>
<feature type="disulfide bond" evidence="7">
    <location>
        <begin position="410"/>
        <end position="428"/>
    </location>
</feature>
<protein>
    <submittedName>
        <fullName evidence="8">Low-density lipoprotein receptor-related protein 2</fullName>
    </submittedName>
</protein>
<evidence type="ECO:0000256" key="3">
    <source>
        <dbReference type="ARBA" id="ARBA00022737"/>
    </source>
</evidence>
<evidence type="ECO:0000256" key="5">
    <source>
        <dbReference type="ARBA" id="ARBA00023136"/>
    </source>
</evidence>
<feature type="disulfide bond" evidence="7">
    <location>
        <begin position="211"/>
        <end position="226"/>
    </location>
</feature>
<comment type="caution">
    <text evidence="8">The sequence shown here is derived from an EMBL/GenBank/DDBJ whole genome shotgun (WGS) entry which is preliminary data.</text>
</comment>
<dbReference type="OrthoDB" id="10063075at2759"/>
<keyword evidence="5" id="KW-0472">Membrane</keyword>
<dbReference type="PANTHER" id="PTHR24270:SF62">
    <property type="entry name" value="LOW-DENSITY LIPOPROTEIN RECEPTOR-RELATED PROTEIN 2"/>
    <property type="match status" value="1"/>
</dbReference>
<evidence type="ECO:0000256" key="7">
    <source>
        <dbReference type="PROSITE-ProRule" id="PRU00124"/>
    </source>
</evidence>
<comment type="caution">
    <text evidence="7">Lacks conserved residue(s) required for the propagation of feature annotation.</text>
</comment>
<sequence length="483" mass="55859">MVPSMFSSDLQLNETILNFMFDKFQKCLYYHAKNGIIRKCFKNKQEILKPHVLIIRDTTIMGIDLDPLNGYLFYFNKHTITLVNLRMLVRTTIYRTYNYLQFLKLDVLGQKIIISYLEKEKRRTKIRIIYYSTTVEDAAFDFDTEFQEISIDDLIVKLFTSEGIYEYILEHNEQSDHRKKFIKSTINTISGIKPNEYYCQNHQCILLKYVCNGIDDCNDGSDELRCSTICNQNETRCHVDDKCINDFLICNGENDCSDGSDEFDCDRCFQYTDLEKRCEDFGAICDDGTCLKRDQVCDGVFHCFDFSDERACNIRIFYDKDISCLISCDERCVPVDKICDHLTDCRDGSDEQLCGFRTICPIKKPIPCDDGDGCYGRYDRCNGFKDCSDGSDEKDCRRNIPCFGNEEFLCSSDSKICMSHVCDGVSDCDDDSDENTLCGTHNHLQDVDVTLKDGGLVLFSWIDNHSVLPRIVEIHSMLLIIYL</sequence>
<dbReference type="PANTHER" id="PTHR24270">
    <property type="entry name" value="LOW-DENSITY LIPOPROTEIN RECEPTOR-RELATED"/>
    <property type="match status" value="1"/>
</dbReference>
<keyword evidence="6 7" id="KW-1015">Disulfide bond</keyword>
<evidence type="ECO:0000256" key="4">
    <source>
        <dbReference type="ARBA" id="ARBA00022989"/>
    </source>
</evidence>
<comment type="subcellular location">
    <subcellularLocation>
        <location evidence="1">Membrane</location>
        <topology evidence="1">Single-pass membrane protein</topology>
    </subcellularLocation>
</comment>
<dbReference type="Gene3D" id="4.10.1220.10">
    <property type="entry name" value="EGF-type module"/>
    <property type="match status" value="1"/>
</dbReference>
<feature type="disulfide bond" evidence="7">
    <location>
        <begin position="297"/>
        <end position="312"/>
    </location>
</feature>
<keyword evidence="2" id="KW-0812">Transmembrane</keyword>
<feature type="disulfide bond" evidence="7">
    <location>
        <begin position="199"/>
        <end position="217"/>
    </location>
</feature>
<dbReference type="GO" id="GO:0005886">
    <property type="term" value="C:plasma membrane"/>
    <property type="evidence" value="ECO:0007669"/>
    <property type="project" value="TreeGrafter"/>
</dbReference>
<dbReference type="Pfam" id="PF00057">
    <property type="entry name" value="Ldl_recept_a"/>
    <property type="match status" value="2"/>
</dbReference>
<keyword evidence="4" id="KW-1133">Transmembrane helix</keyword>
<dbReference type="Gene3D" id="4.10.400.10">
    <property type="entry name" value="Low-density Lipoprotein Receptor"/>
    <property type="match status" value="5"/>
</dbReference>
<dbReference type="SMART" id="SM00192">
    <property type="entry name" value="LDLa"/>
    <property type="match status" value="6"/>
</dbReference>
<proteinExistence type="predicted"/>
<feature type="disulfide bond" evidence="7">
    <location>
        <begin position="250"/>
        <end position="265"/>
    </location>
</feature>
<dbReference type="Proteomes" id="UP000031668">
    <property type="component" value="Unassembled WGS sequence"/>
</dbReference>
<dbReference type="SUPFAM" id="SSF57424">
    <property type="entry name" value="LDL receptor-like module"/>
    <property type="match status" value="6"/>
</dbReference>
<feature type="disulfide bond" evidence="7">
    <location>
        <begin position="278"/>
        <end position="290"/>
    </location>
</feature>
<dbReference type="InterPro" id="IPR036055">
    <property type="entry name" value="LDL_receptor-like_sf"/>
</dbReference>
<keyword evidence="8" id="KW-0449">Lipoprotein</keyword>
<feature type="disulfide bond" evidence="7">
    <location>
        <begin position="285"/>
        <end position="303"/>
    </location>
</feature>
<dbReference type="PROSITE" id="PS50068">
    <property type="entry name" value="LDLRA_2"/>
    <property type="match status" value="6"/>
</dbReference>
<name>A0A0C2N6D6_THEKT</name>
<dbReference type="PRINTS" id="PR00261">
    <property type="entry name" value="LDLRECEPTOR"/>
</dbReference>
<feature type="disulfide bond" evidence="7">
    <location>
        <begin position="381"/>
        <end position="396"/>
    </location>
</feature>
<evidence type="ECO:0000256" key="1">
    <source>
        <dbReference type="ARBA" id="ARBA00004167"/>
    </source>
</evidence>
<dbReference type="AlphaFoldDB" id="A0A0C2N6D6"/>
<evidence type="ECO:0000256" key="6">
    <source>
        <dbReference type="ARBA" id="ARBA00023157"/>
    </source>
</evidence>
<evidence type="ECO:0000256" key="2">
    <source>
        <dbReference type="ARBA" id="ARBA00022692"/>
    </source>
</evidence>
<dbReference type="InterPro" id="IPR050685">
    <property type="entry name" value="LDLR"/>
</dbReference>